<reference evidence="5" key="2">
    <citation type="submission" date="2016-06" db="UniProtKB">
        <authorList>
            <consortium name="WormBaseParasite"/>
        </authorList>
    </citation>
    <scope>IDENTIFICATION</scope>
</reference>
<name>A0A183BIA1_GLOPA</name>
<protein>
    <submittedName>
        <fullName evidence="5">BAR domain-containing protein</fullName>
    </submittedName>
</protein>
<dbReference type="SUPFAM" id="SSF103657">
    <property type="entry name" value="BAR/IMD domain-like"/>
    <property type="match status" value="1"/>
</dbReference>
<dbReference type="WBParaSite" id="GPLIN_000033000">
    <property type="protein sequence ID" value="GPLIN_000033000"/>
    <property type="gene ID" value="GPLIN_000033000"/>
</dbReference>
<dbReference type="Pfam" id="PF03114">
    <property type="entry name" value="BAR"/>
    <property type="match status" value="1"/>
</dbReference>
<reference evidence="4" key="1">
    <citation type="submission" date="2014-05" db="EMBL/GenBank/DDBJ databases">
        <title>The genome and life-stage specific transcriptomes of Globodera pallida elucidate key aspects of plant parasitism by a cyst nematode.</title>
        <authorList>
            <person name="Cotton J.A."/>
            <person name="Lilley C.J."/>
            <person name="Jones L.M."/>
            <person name="Kikuchi T."/>
            <person name="Reid A.J."/>
            <person name="Thorpe P."/>
            <person name="Tsai I.J."/>
            <person name="Beasley H."/>
            <person name="Blok V."/>
            <person name="Cock P.J.A."/>
            <person name="Van den Akker S.E."/>
            <person name="Holroyd N."/>
            <person name="Hunt M."/>
            <person name="Mantelin S."/>
            <person name="Naghra H."/>
            <person name="Pain A."/>
            <person name="Palomares-Rius J.E."/>
            <person name="Zarowiecki M."/>
            <person name="Berriman M."/>
            <person name="Jones J.T."/>
            <person name="Urwin P.E."/>
        </authorList>
    </citation>
    <scope>NUCLEOTIDE SEQUENCE [LARGE SCALE GENOMIC DNA]</scope>
    <source>
        <strain evidence="4">Lindley</strain>
    </source>
</reference>
<sequence>MLVGLLRIILHYLKKQTLPGPLEESGGRCCDRSWRSFALPRVQKQQKWTNDGGAGGGGRRRHRRTARKSEKRLRMGAKIFIARRVNDSWPERHPLTEEKLLHAEKTELDPHFEQLLTKSDKMEEQSKKLLSAMEAYLQPNPALRMGDAFYEKLEIRLDTSPANRSNNLEYLGEAMQEAGQTFGIDTAFGGALQKVAQTEAKLGGAERELIQTTVGQTLMPIRRFLEGDMRNIQRERRVLQKKRLDLDAAKSRLKRARTLESQATAEADLRVAQAEFDKQVEILRILLESLQTAQNQQLKHLFEFVEAQSQYFSTCQQHMADLKRELSSAGGGR</sequence>
<organism evidence="4 5">
    <name type="scientific">Globodera pallida</name>
    <name type="common">Potato cyst nematode worm</name>
    <name type="synonym">Heterodera pallida</name>
    <dbReference type="NCBI Taxonomy" id="36090"/>
    <lineage>
        <taxon>Eukaryota</taxon>
        <taxon>Metazoa</taxon>
        <taxon>Ecdysozoa</taxon>
        <taxon>Nematoda</taxon>
        <taxon>Chromadorea</taxon>
        <taxon>Rhabditida</taxon>
        <taxon>Tylenchina</taxon>
        <taxon>Tylenchomorpha</taxon>
        <taxon>Tylenchoidea</taxon>
        <taxon>Heteroderidae</taxon>
        <taxon>Heteroderinae</taxon>
        <taxon>Globodera</taxon>
    </lineage>
</organism>
<dbReference type="SMART" id="SM00721">
    <property type="entry name" value="BAR"/>
    <property type="match status" value="1"/>
</dbReference>
<dbReference type="Proteomes" id="UP000050741">
    <property type="component" value="Unassembled WGS sequence"/>
</dbReference>
<evidence type="ECO:0000256" key="1">
    <source>
        <dbReference type="SAM" id="Coils"/>
    </source>
</evidence>
<evidence type="ECO:0000259" key="3">
    <source>
        <dbReference type="PROSITE" id="PS51021"/>
    </source>
</evidence>
<proteinExistence type="predicted"/>
<dbReference type="InterPro" id="IPR027267">
    <property type="entry name" value="AH/BAR_dom_sf"/>
</dbReference>
<feature type="coiled-coil region" evidence="1">
    <location>
        <begin position="222"/>
        <end position="266"/>
    </location>
</feature>
<keyword evidence="4" id="KW-1185">Reference proteome</keyword>
<evidence type="ECO:0000313" key="5">
    <source>
        <dbReference type="WBParaSite" id="GPLIN_000033000"/>
    </source>
</evidence>
<feature type="domain" description="BAR" evidence="3">
    <location>
        <begin position="97"/>
        <end position="333"/>
    </location>
</feature>
<evidence type="ECO:0000256" key="2">
    <source>
        <dbReference type="SAM" id="MobiDB-lite"/>
    </source>
</evidence>
<feature type="compositionally biased region" description="Basic residues" evidence="2">
    <location>
        <begin position="58"/>
        <end position="71"/>
    </location>
</feature>
<feature type="region of interest" description="Disordered" evidence="2">
    <location>
        <begin position="43"/>
        <end position="71"/>
    </location>
</feature>
<dbReference type="InterPro" id="IPR004148">
    <property type="entry name" value="BAR_dom"/>
</dbReference>
<accession>A0A183BIA1</accession>
<dbReference type="GO" id="GO:0005737">
    <property type="term" value="C:cytoplasm"/>
    <property type="evidence" value="ECO:0007669"/>
    <property type="project" value="InterPro"/>
</dbReference>
<evidence type="ECO:0000313" key="4">
    <source>
        <dbReference type="Proteomes" id="UP000050741"/>
    </source>
</evidence>
<dbReference type="AlphaFoldDB" id="A0A183BIA1"/>
<dbReference type="PROSITE" id="PS51021">
    <property type="entry name" value="BAR"/>
    <property type="match status" value="1"/>
</dbReference>
<dbReference type="Gene3D" id="1.20.1270.60">
    <property type="entry name" value="Arfaptin homology (AH) domain/BAR domain"/>
    <property type="match status" value="1"/>
</dbReference>
<keyword evidence="1" id="KW-0175">Coiled coil</keyword>